<dbReference type="InterPro" id="IPR036890">
    <property type="entry name" value="HATPase_C_sf"/>
</dbReference>
<accession>A0ABW1D600</accession>
<evidence type="ECO:0000256" key="5">
    <source>
        <dbReference type="ARBA" id="ARBA00022741"/>
    </source>
</evidence>
<keyword evidence="5" id="KW-0547">Nucleotide-binding</keyword>
<evidence type="ECO:0000256" key="6">
    <source>
        <dbReference type="ARBA" id="ARBA00022777"/>
    </source>
</evidence>
<comment type="caution">
    <text evidence="13">The sequence shown here is derived from an EMBL/GenBank/DDBJ whole genome shotgun (WGS) entry which is preliminary data.</text>
</comment>
<dbReference type="GO" id="GO:0016301">
    <property type="term" value="F:kinase activity"/>
    <property type="evidence" value="ECO:0007669"/>
    <property type="project" value="UniProtKB-KW"/>
</dbReference>
<feature type="domain" description="Signal transduction histidine kinase subgroup 3 dimerisation and phosphoacceptor" evidence="12">
    <location>
        <begin position="257"/>
        <end position="322"/>
    </location>
</feature>
<keyword evidence="7" id="KW-0067">ATP-binding</keyword>
<feature type="compositionally biased region" description="Polar residues" evidence="9">
    <location>
        <begin position="74"/>
        <end position="88"/>
    </location>
</feature>
<dbReference type="Proteomes" id="UP001596058">
    <property type="component" value="Unassembled WGS sequence"/>
</dbReference>
<dbReference type="PANTHER" id="PTHR24421">
    <property type="entry name" value="NITRATE/NITRITE SENSOR PROTEIN NARX-RELATED"/>
    <property type="match status" value="1"/>
</dbReference>
<dbReference type="EMBL" id="JBHSPA010000089">
    <property type="protein sequence ID" value="MFC5833206.1"/>
    <property type="molecule type" value="Genomic_DNA"/>
</dbReference>
<dbReference type="Pfam" id="PF07730">
    <property type="entry name" value="HisKA_3"/>
    <property type="match status" value="1"/>
</dbReference>
<evidence type="ECO:0000256" key="10">
    <source>
        <dbReference type="SAM" id="SignalP"/>
    </source>
</evidence>
<evidence type="ECO:0000313" key="14">
    <source>
        <dbReference type="Proteomes" id="UP001596058"/>
    </source>
</evidence>
<evidence type="ECO:0000256" key="8">
    <source>
        <dbReference type="ARBA" id="ARBA00023012"/>
    </source>
</evidence>
<sequence>MLAWAGWLAVPWSFSGLAQARAAAAAAAEAEPPHLHSPAATQEPPRLHSPATTQEPPHLHSTIATQERPHVRSPATTQELPQVRSAATRQPLHLRSAGTHEPSLRPLLAAPPRDGVAPEPVRQHTADSMRAAAYGIPATRSVPFTTLRPPTRDDASPTEPPTAEATPPATGATPPGQPPTAGATPPGQPPTAEATPPAELPAAEVASLGEPPAAEAALYGADGAGWHAFSPGRAGLGVVSVPGGDSLVAGADVVALERARIAGEVHDAAGHGLAAIAMQAGLALVTLDDDPEQARASLRAIRETSTTALAQLRAALDGIDPPGRDLAGLIDGVRAAGLSVDVEPPHPAVPAHLQDTVYRVVRESLTNVLRHAGPTRAVVRAAGDRREFVLEVSDRGTGWTGSGEGRGLTGMRARVTGTGGQFTAGPREGGGFQVVARFPQAST</sequence>
<dbReference type="RefSeq" id="WP_379522683.1">
    <property type="nucleotide sequence ID" value="NZ_JBHSPA010000089.1"/>
</dbReference>
<dbReference type="EC" id="2.7.13.3" evidence="2"/>
<keyword evidence="8" id="KW-0902">Two-component regulatory system</keyword>
<keyword evidence="4" id="KW-0808">Transferase</keyword>
<dbReference type="Pfam" id="PF02518">
    <property type="entry name" value="HATPase_c"/>
    <property type="match status" value="1"/>
</dbReference>
<dbReference type="PANTHER" id="PTHR24421:SF10">
    <property type="entry name" value="NITRATE_NITRITE SENSOR PROTEIN NARQ"/>
    <property type="match status" value="1"/>
</dbReference>
<dbReference type="CDD" id="cd16917">
    <property type="entry name" value="HATPase_UhpB-NarQ-NarX-like"/>
    <property type="match status" value="1"/>
</dbReference>
<feature type="region of interest" description="Disordered" evidence="9">
    <location>
        <begin position="28"/>
        <end position="197"/>
    </location>
</feature>
<dbReference type="InterPro" id="IPR011712">
    <property type="entry name" value="Sig_transdc_His_kin_sub3_dim/P"/>
</dbReference>
<feature type="domain" description="Histidine kinase/HSP90-like ATPase" evidence="11">
    <location>
        <begin position="354"/>
        <end position="441"/>
    </location>
</feature>
<feature type="chain" id="PRO_5047068463" description="histidine kinase" evidence="10">
    <location>
        <begin position="21"/>
        <end position="443"/>
    </location>
</feature>
<evidence type="ECO:0000259" key="12">
    <source>
        <dbReference type="Pfam" id="PF07730"/>
    </source>
</evidence>
<dbReference type="InterPro" id="IPR003594">
    <property type="entry name" value="HATPase_dom"/>
</dbReference>
<feature type="compositionally biased region" description="Low complexity" evidence="9">
    <location>
        <begin position="161"/>
        <end position="197"/>
    </location>
</feature>
<evidence type="ECO:0000256" key="4">
    <source>
        <dbReference type="ARBA" id="ARBA00022679"/>
    </source>
</evidence>
<evidence type="ECO:0000259" key="11">
    <source>
        <dbReference type="Pfam" id="PF02518"/>
    </source>
</evidence>
<comment type="catalytic activity">
    <reaction evidence="1">
        <text>ATP + protein L-histidine = ADP + protein N-phospho-L-histidine.</text>
        <dbReference type="EC" id="2.7.13.3"/>
    </reaction>
</comment>
<feature type="signal peptide" evidence="10">
    <location>
        <begin position="1"/>
        <end position="20"/>
    </location>
</feature>
<evidence type="ECO:0000256" key="7">
    <source>
        <dbReference type="ARBA" id="ARBA00022840"/>
    </source>
</evidence>
<evidence type="ECO:0000313" key="13">
    <source>
        <dbReference type="EMBL" id="MFC5833206.1"/>
    </source>
</evidence>
<evidence type="ECO:0000256" key="2">
    <source>
        <dbReference type="ARBA" id="ARBA00012438"/>
    </source>
</evidence>
<dbReference type="InterPro" id="IPR050482">
    <property type="entry name" value="Sensor_HK_TwoCompSys"/>
</dbReference>
<gene>
    <name evidence="13" type="ORF">ACFPZ3_55950</name>
</gene>
<evidence type="ECO:0000256" key="9">
    <source>
        <dbReference type="SAM" id="MobiDB-lite"/>
    </source>
</evidence>
<keyword evidence="10" id="KW-0732">Signal</keyword>
<reference evidence="14" key="1">
    <citation type="journal article" date="2019" name="Int. J. Syst. Evol. Microbiol.">
        <title>The Global Catalogue of Microorganisms (GCM) 10K type strain sequencing project: providing services to taxonomists for standard genome sequencing and annotation.</title>
        <authorList>
            <consortium name="The Broad Institute Genomics Platform"/>
            <consortium name="The Broad Institute Genome Sequencing Center for Infectious Disease"/>
            <person name="Wu L."/>
            <person name="Ma J."/>
        </authorList>
    </citation>
    <scope>NUCLEOTIDE SEQUENCE [LARGE SCALE GENOMIC DNA]</scope>
    <source>
        <strain evidence="14">CCUG 53903</strain>
    </source>
</reference>
<proteinExistence type="predicted"/>
<protein>
    <recommendedName>
        <fullName evidence="2">histidine kinase</fullName>
        <ecNumber evidence="2">2.7.13.3</ecNumber>
    </recommendedName>
</protein>
<keyword evidence="14" id="KW-1185">Reference proteome</keyword>
<feature type="compositionally biased region" description="Low complexity" evidence="9">
    <location>
        <begin position="28"/>
        <end position="40"/>
    </location>
</feature>
<keyword evidence="3" id="KW-0597">Phosphoprotein</keyword>
<evidence type="ECO:0000256" key="1">
    <source>
        <dbReference type="ARBA" id="ARBA00000085"/>
    </source>
</evidence>
<dbReference type="Gene3D" id="3.30.565.10">
    <property type="entry name" value="Histidine kinase-like ATPase, C-terminal domain"/>
    <property type="match status" value="1"/>
</dbReference>
<organism evidence="13 14">
    <name type="scientific">Nonomuraea insulae</name>
    <dbReference type="NCBI Taxonomy" id="1616787"/>
    <lineage>
        <taxon>Bacteria</taxon>
        <taxon>Bacillati</taxon>
        <taxon>Actinomycetota</taxon>
        <taxon>Actinomycetes</taxon>
        <taxon>Streptosporangiales</taxon>
        <taxon>Streptosporangiaceae</taxon>
        <taxon>Nonomuraea</taxon>
    </lineage>
</organism>
<dbReference type="SUPFAM" id="SSF55874">
    <property type="entry name" value="ATPase domain of HSP90 chaperone/DNA topoisomerase II/histidine kinase"/>
    <property type="match status" value="1"/>
</dbReference>
<evidence type="ECO:0000256" key="3">
    <source>
        <dbReference type="ARBA" id="ARBA00022553"/>
    </source>
</evidence>
<feature type="compositionally biased region" description="Low complexity" evidence="9">
    <location>
        <begin position="104"/>
        <end position="113"/>
    </location>
</feature>
<name>A0ABW1D600_9ACTN</name>
<keyword evidence="6 13" id="KW-0418">Kinase</keyword>
<dbReference type="Gene3D" id="1.20.5.1930">
    <property type="match status" value="1"/>
</dbReference>